<dbReference type="InterPro" id="IPR034984">
    <property type="entry name" value="Imelysin-like_IPPA"/>
</dbReference>
<name>A0ABY4SB37_AQUTE</name>
<evidence type="ECO:0000256" key="3">
    <source>
        <dbReference type="SAM" id="SignalP"/>
    </source>
</evidence>
<dbReference type="Gene3D" id="1.20.1420.20">
    <property type="entry name" value="M75 peptidase, HXXE motif"/>
    <property type="match status" value="1"/>
</dbReference>
<dbReference type="InterPro" id="IPR038352">
    <property type="entry name" value="Imelysin_sf"/>
</dbReference>
<feature type="chain" id="PRO_5047036644" evidence="3">
    <location>
        <begin position="24"/>
        <end position="351"/>
    </location>
</feature>
<dbReference type="Proteomes" id="UP001056201">
    <property type="component" value="Chromosome 2"/>
</dbReference>
<dbReference type="InterPro" id="IPR018976">
    <property type="entry name" value="Imelysin-like"/>
</dbReference>
<reference evidence="5" key="1">
    <citation type="submission" date="2022-05" db="EMBL/GenBank/DDBJ databases">
        <title>An RpoN-dependent PEP-CTERM gene is involved in floc formation of an Aquincola tertiaricarbonis strain.</title>
        <authorList>
            <person name="Qiu D."/>
            <person name="Xia M."/>
        </authorList>
    </citation>
    <scope>NUCLEOTIDE SEQUENCE</scope>
    <source>
        <strain evidence="5">RN12</strain>
    </source>
</reference>
<gene>
    <name evidence="5" type="ORF">MW290_29475</name>
</gene>
<dbReference type="Pfam" id="PF09375">
    <property type="entry name" value="Peptidase_M75"/>
    <property type="match status" value="1"/>
</dbReference>
<sequence>MLPTPWPRPLATAALLMALAAQAAPVSDVAVPFYTPVNALEALYRQHYQPQAQAFAQASAALVPALEQGCAASGATALNDARARWREAMLAWERLSAVQIGPLVERRSARRIDFQPARPELIARSVKAAPSDADGMARVGSPAKGLPALEHLLFTQPAAPGSAECRFAQAVAADLRREADAIQADFQALAGREWDEDGEAASTAFGEFINQWLGGIERLRWADIEKPIRSAEGRPVAYTRQAAAATAQAWHARWQSLAALSAGPARPLGEGLVPVEAYLRGRGLNPLADELAAQVARTGQAIERLGSGAAPARTEAPLAAARELGALKSLLEKRIAPALQVALGFTDADGD</sequence>
<evidence type="ECO:0000256" key="2">
    <source>
        <dbReference type="ARBA" id="ARBA00022729"/>
    </source>
</evidence>
<proteinExistence type="predicted"/>
<keyword evidence="2 3" id="KW-0732">Signal</keyword>
<evidence type="ECO:0000259" key="4">
    <source>
        <dbReference type="Pfam" id="PF09375"/>
    </source>
</evidence>
<keyword evidence="6" id="KW-1185">Reference proteome</keyword>
<evidence type="ECO:0000313" key="5">
    <source>
        <dbReference type="EMBL" id="URI09684.1"/>
    </source>
</evidence>
<comment type="subcellular location">
    <subcellularLocation>
        <location evidence="1">Cell envelope</location>
    </subcellularLocation>
</comment>
<organism evidence="5 6">
    <name type="scientific">Aquincola tertiaricarbonis</name>
    <dbReference type="NCBI Taxonomy" id="391953"/>
    <lineage>
        <taxon>Bacteria</taxon>
        <taxon>Pseudomonadati</taxon>
        <taxon>Pseudomonadota</taxon>
        <taxon>Betaproteobacteria</taxon>
        <taxon>Burkholderiales</taxon>
        <taxon>Sphaerotilaceae</taxon>
        <taxon>Aquincola</taxon>
    </lineage>
</organism>
<evidence type="ECO:0000313" key="6">
    <source>
        <dbReference type="Proteomes" id="UP001056201"/>
    </source>
</evidence>
<dbReference type="EMBL" id="CP097636">
    <property type="protein sequence ID" value="URI09684.1"/>
    <property type="molecule type" value="Genomic_DNA"/>
</dbReference>
<protein>
    <submittedName>
        <fullName evidence="5">Imelysin family protein</fullName>
    </submittedName>
</protein>
<dbReference type="CDD" id="cd14659">
    <property type="entry name" value="Imelysin-like_IPPA"/>
    <property type="match status" value="1"/>
</dbReference>
<accession>A0ABY4SB37</accession>
<dbReference type="RefSeq" id="WP_250197907.1">
    <property type="nucleotide sequence ID" value="NZ_CP097636.1"/>
</dbReference>
<evidence type="ECO:0000256" key="1">
    <source>
        <dbReference type="ARBA" id="ARBA00004196"/>
    </source>
</evidence>
<feature type="signal peptide" evidence="3">
    <location>
        <begin position="1"/>
        <end position="23"/>
    </location>
</feature>
<feature type="domain" description="Imelysin-like" evidence="4">
    <location>
        <begin position="49"/>
        <end position="324"/>
    </location>
</feature>